<gene>
    <name evidence="3" type="ORF">SAMN00808754_1045</name>
</gene>
<organism evidence="3 4">
    <name type="scientific">Thermanaeromonas toyohensis ToBE</name>
    <dbReference type="NCBI Taxonomy" id="698762"/>
    <lineage>
        <taxon>Bacteria</taxon>
        <taxon>Bacillati</taxon>
        <taxon>Bacillota</taxon>
        <taxon>Clostridia</taxon>
        <taxon>Neomoorellales</taxon>
        <taxon>Neomoorellaceae</taxon>
        <taxon>Thermanaeromonas</taxon>
    </lineage>
</organism>
<evidence type="ECO:0000313" key="3">
    <source>
        <dbReference type="EMBL" id="SMB94493.1"/>
    </source>
</evidence>
<dbReference type="STRING" id="698762.SAMN00808754_1045"/>
<name>A0A1W1VMI2_9FIRM</name>
<dbReference type="AlphaFoldDB" id="A0A1W1VMI2"/>
<protein>
    <submittedName>
        <fullName evidence="3">PTS system, ascorbate-specific IIB component</fullName>
    </submittedName>
</protein>
<keyword evidence="1" id="KW-0808">Transferase</keyword>
<evidence type="ECO:0000259" key="2">
    <source>
        <dbReference type="PROSITE" id="PS51099"/>
    </source>
</evidence>
<keyword evidence="4" id="KW-1185">Reference proteome</keyword>
<dbReference type="OrthoDB" id="6603449at2"/>
<feature type="domain" description="PTS EIIB type-2" evidence="2">
    <location>
        <begin position="1"/>
        <end position="91"/>
    </location>
</feature>
<dbReference type="RefSeq" id="WP_084664537.1">
    <property type="nucleotide sequence ID" value="NZ_LT838272.1"/>
</dbReference>
<reference evidence="3 4" key="1">
    <citation type="submission" date="2017-04" db="EMBL/GenBank/DDBJ databases">
        <authorList>
            <person name="Afonso C.L."/>
            <person name="Miller P.J."/>
            <person name="Scott M.A."/>
            <person name="Spackman E."/>
            <person name="Goraichik I."/>
            <person name="Dimitrov K.M."/>
            <person name="Suarez D.L."/>
            <person name="Swayne D.E."/>
        </authorList>
    </citation>
    <scope>NUCLEOTIDE SEQUENCE [LARGE SCALE GENOMIC DNA]</scope>
    <source>
        <strain evidence="3 4">ToBE</strain>
    </source>
</reference>
<dbReference type="GO" id="GO:0009401">
    <property type="term" value="P:phosphoenolpyruvate-dependent sugar phosphotransferase system"/>
    <property type="evidence" value="ECO:0007669"/>
    <property type="project" value="InterPro"/>
</dbReference>
<evidence type="ECO:0000256" key="1">
    <source>
        <dbReference type="ARBA" id="ARBA00022679"/>
    </source>
</evidence>
<evidence type="ECO:0000313" key="4">
    <source>
        <dbReference type="Proteomes" id="UP000192569"/>
    </source>
</evidence>
<sequence length="91" mass="9604">MKILAVCGMGLGSSLILRLGIEGALRDLGIEGEVEVADIGTAKSVPCDLIVTSEQLAELLTATGKPIVVIHNYLDKEEMREKLEAALKGKG</sequence>
<dbReference type="GO" id="GO:0008982">
    <property type="term" value="F:protein-N(PI)-phosphohistidine-sugar phosphotransferase activity"/>
    <property type="evidence" value="ECO:0007669"/>
    <property type="project" value="InterPro"/>
</dbReference>
<dbReference type="SUPFAM" id="SSF52794">
    <property type="entry name" value="PTS system IIB component-like"/>
    <property type="match status" value="1"/>
</dbReference>
<dbReference type="EMBL" id="LT838272">
    <property type="protein sequence ID" value="SMB94493.1"/>
    <property type="molecule type" value="Genomic_DNA"/>
</dbReference>
<dbReference type="InterPro" id="IPR013011">
    <property type="entry name" value="PTS_EIIB_2"/>
</dbReference>
<dbReference type="InterPro" id="IPR036095">
    <property type="entry name" value="PTS_EIIB-like_sf"/>
</dbReference>
<proteinExistence type="predicted"/>
<dbReference type="CDD" id="cd05563">
    <property type="entry name" value="PTS_IIB_ascorbate"/>
    <property type="match status" value="1"/>
</dbReference>
<accession>A0A1W1VMI2</accession>
<dbReference type="Proteomes" id="UP000192569">
    <property type="component" value="Chromosome I"/>
</dbReference>
<dbReference type="InterPro" id="IPR003501">
    <property type="entry name" value="PTS_EIIB_2/3"/>
</dbReference>
<dbReference type="Gene3D" id="3.40.50.2300">
    <property type="match status" value="1"/>
</dbReference>
<dbReference type="PROSITE" id="PS51099">
    <property type="entry name" value="PTS_EIIB_TYPE_2"/>
    <property type="match status" value="1"/>
</dbReference>
<dbReference type="Pfam" id="PF02302">
    <property type="entry name" value="PTS_IIB"/>
    <property type="match status" value="1"/>
</dbReference>